<dbReference type="PANTHER" id="PTHR22601">
    <property type="entry name" value="ISP4 LIKE PROTEIN"/>
    <property type="match status" value="1"/>
</dbReference>
<feature type="transmembrane region" description="Helical" evidence="9">
    <location>
        <begin position="313"/>
        <end position="331"/>
    </location>
</feature>
<feature type="transmembrane region" description="Helical" evidence="9">
    <location>
        <begin position="116"/>
        <end position="134"/>
    </location>
</feature>
<feature type="transmembrane region" description="Helical" evidence="9">
    <location>
        <begin position="536"/>
        <end position="557"/>
    </location>
</feature>
<keyword evidence="3" id="KW-0813">Transport</keyword>
<feature type="transmembrane region" description="Helical" evidence="9">
    <location>
        <begin position="563"/>
        <end position="585"/>
    </location>
</feature>
<dbReference type="Pfam" id="PF03169">
    <property type="entry name" value="OPT"/>
    <property type="match status" value="1"/>
</dbReference>
<keyword evidence="6" id="KW-0653">Protein transport</keyword>
<feature type="transmembrane region" description="Helical" evidence="9">
    <location>
        <begin position="800"/>
        <end position="821"/>
    </location>
</feature>
<reference evidence="11" key="1">
    <citation type="submission" date="2018-06" db="EMBL/GenBank/DDBJ databases">
        <authorList>
            <person name="Guldener U."/>
        </authorList>
    </citation>
    <scope>NUCLEOTIDE SEQUENCE [LARGE SCALE GENOMIC DNA]</scope>
    <source>
        <strain evidence="11">UTAD17</strain>
    </source>
</reference>
<keyword evidence="8 9" id="KW-0472">Membrane</keyword>
<dbReference type="GO" id="GO:0016020">
    <property type="term" value="C:membrane"/>
    <property type="evidence" value="ECO:0007669"/>
    <property type="project" value="UniProtKB-SubCell"/>
</dbReference>
<feature type="transmembrane region" description="Helical" evidence="9">
    <location>
        <begin position="468"/>
        <end position="489"/>
    </location>
</feature>
<feature type="transmembrane region" description="Helical" evidence="9">
    <location>
        <begin position="238"/>
        <end position="258"/>
    </location>
</feature>
<accession>A0A376B8D6</accession>
<dbReference type="GO" id="GO:0015031">
    <property type="term" value="P:protein transport"/>
    <property type="evidence" value="ECO:0007669"/>
    <property type="project" value="UniProtKB-KW"/>
</dbReference>
<evidence type="ECO:0000256" key="4">
    <source>
        <dbReference type="ARBA" id="ARBA00022692"/>
    </source>
</evidence>
<dbReference type="AlphaFoldDB" id="A0A376B8D6"/>
<dbReference type="EMBL" id="UFAJ01000467">
    <property type="protein sequence ID" value="SSD60829.1"/>
    <property type="molecule type" value="Genomic_DNA"/>
</dbReference>
<feature type="transmembrane region" description="Helical" evidence="9">
    <location>
        <begin position="772"/>
        <end position="788"/>
    </location>
</feature>
<dbReference type="InterPro" id="IPR004813">
    <property type="entry name" value="OPT"/>
</dbReference>
<evidence type="ECO:0000256" key="2">
    <source>
        <dbReference type="ARBA" id="ARBA00008807"/>
    </source>
</evidence>
<comment type="subcellular location">
    <subcellularLocation>
        <location evidence="1">Membrane</location>
        <topology evidence="1">Multi-pass membrane protein</topology>
    </subcellularLocation>
</comment>
<dbReference type="VEuPathDB" id="FungiDB:SCODWIG_02590"/>
<keyword evidence="4 9" id="KW-0812">Transmembrane</keyword>
<dbReference type="GO" id="GO:0035673">
    <property type="term" value="F:oligopeptide transmembrane transporter activity"/>
    <property type="evidence" value="ECO:0007669"/>
    <property type="project" value="InterPro"/>
</dbReference>
<dbReference type="InterPro" id="IPR004648">
    <property type="entry name" value="Oligpept_transpt"/>
</dbReference>
<gene>
    <name evidence="10" type="ORF">SCODWIG_02590</name>
</gene>
<evidence type="ECO:0000256" key="1">
    <source>
        <dbReference type="ARBA" id="ARBA00004141"/>
    </source>
</evidence>
<evidence type="ECO:0000256" key="9">
    <source>
        <dbReference type="SAM" id="Phobius"/>
    </source>
</evidence>
<evidence type="ECO:0000256" key="6">
    <source>
        <dbReference type="ARBA" id="ARBA00022927"/>
    </source>
</evidence>
<sequence length="849" mass="97081">MWFSLDKKQDNNLADDSVNYNSINYNSSQEMNISKIVINSTNKNDKDSLTETTINDNNVNKDDFYTTDIEFGANGHSDSNDSDTYEEDGLPDDLKEIPKIVREVVTFKDNPEEVCFSLRVIFLSIIFILPGAFLDTMNSYRTTSAAYSIFFVQICSYWFGEWLAKIVPNYSFNVPYFTIGKDFKIVVKFLKVETNPGPWSIKENVLITLAAASGATSNQGTTPISLAEAFYGDRVNPAVAIFFMWCINLSGYALSYLARNFLIYDPQFIWPQALMQTTLFNNMKKQEDVTDDTKSNVVTQKNKTYEKKKRMRWFFLCVIGMCLWEFLPEYVWPMLSSLSFLCWVAPENYVANFVGGGLGGMGLLNVSLDWSNITSSVLLSPYWTICVQFAAFVFGCWVLIPAAKWGKMHSKEFGSKGLMSNSLFLQNGTKYPTSEILIYSKHGSTQQVSLNQTKYEELGPIFIGAQNAWIMFFDYAAFISSFTWIALFGRKQLVANFHKLKVIFKKNSSRKPSDNINLQYSDRLNKIQSKYEEVPFWWFAILMATTFIILIVIFALNEMFIPWWSYFVALGIGSLIVIPLSYLYAISNFQLAIGSFDELIYGSMVENLKTYKHPASASTYGALSGDMWYRAQYILQDQKIGHYMHIPPKYVFLSQILGQIIGVPMNYGTLRWILNNKIDYITGAKTDPLHQWTGQSLTSYNTKAVLMIIVGPTNFFKQGSNKVIPFGFLVGALAPVLIYCLHRKWRKFGFNYWNVTIFCSTMANFYGNMSTGFFTQFAVGSFSMYYLYNFKHTLWKNYNYLTAAAFDTGYNLAVLLIFIIFSSGKIIEMPNWWGNNADSVERCFALNKS</sequence>
<feature type="transmembrane region" description="Helical" evidence="9">
    <location>
        <begin position="382"/>
        <end position="400"/>
    </location>
</feature>
<keyword evidence="11" id="KW-1185">Reference proteome</keyword>
<evidence type="ECO:0000256" key="8">
    <source>
        <dbReference type="ARBA" id="ARBA00023136"/>
    </source>
</evidence>
<name>A0A376B8D6_9ASCO</name>
<evidence type="ECO:0000256" key="3">
    <source>
        <dbReference type="ARBA" id="ARBA00022448"/>
    </source>
</evidence>
<keyword evidence="5" id="KW-0571">Peptide transport</keyword>
<comment type="similarity">
    <text evidence="2">Belongs to the oligopeptide OPT transporter family.</text>
</comment>
<proteinExistence type="inferred from homology"/>
<organism evidence="10 11">
    <name type="scientific">Saccharomycodes ludwigii</name>
    <dbReference type="NCBI Taxonomy" id="36035"/>
    <lineage>
        <taxon>Eukaryota</taxon>
        <taxon>Fungi</taxon>
        <taxon>Dikarya</taxon>
        <taxon>Ascomycota</taxon>
        <taxon>Saccharomycotina</taxon>
        <taxon>Saccharomycetes</taxon>
        <taxon>Saccharomycodales</taxon>
        <taxon>Saccharomycodaceae</taxon>
        <taxon>Saccharomycodes</taxon>
    </lineage>
</organism>
<dbReference type="Proteomes" id="UP000262825">
    <property type="component" value="Unassembled WGS sequence"/>
</dbReference>
<dbReference type="NCBIfam" id="TIGR00728">
    <property type="entry name" value="OPT_sfam"/>
    <property type="match status" value="1"/>
</dbReference>
<evidence type="ECO:0000313" key="11">
    <source>
        <dbReference type="Proteomes" id="UP000262825"/>
    </source>
</evidence>
<evidence type="ECO:0000256" key="7">
    <source>
        <dbReference type="ARBA" id="ARBA00022989"/>
    </source>
</evidence>
<feature type="transmembrane region" description="Helical" evidence="9">
    <location>
        <begin position="650"/>
        <end position="667"/>
    </location>
</feature>
<feature type="transmembrane region" description="Helical" evidence="9">
    <location>
        <begin position="723"/>
        <end position="741"/>
    </location>
</feature>
<evidence type="ECO:0000313" key="10">
    <source>
        <dbReference type="EMBL" id="SSD60829.1"/>
    </source>
</evidence>
<protein>
    <submittedName>
        <fullName evidence="10">Related to sexual differentiation process protein isp4</fullName>
    </submittedName>
</protein>
<feature type="transmembrane region" description="Helical" evidence="9">
    <location>
        <begin position="351"/>
        <end position="370"/>
    </location>
</feature>
<keyword evidence="7 9" id="KW-1133">Transmembrane helix</keyword>
<evidence type="ECO:0000256" key="5">
    <source>
        <dbReference type="ARBA" id="ARBA00022856"/>
    </source>
</evidence>